<protein>
    <submittedName>
        <fullName evidence="3">Putative peptidoglycan binding protein</fullName>
    </submittedName>
</protein>
<dbReference type="OrthoDB" id="7871114at2"/>
<proteinExistence type="predicted"/>
<reference evidence="3 4" key="1">
    <citation type="submission" date="2019-03" db="EMBL/GenBank/DDBJ databases">
        <title>Genomic Encyclopedia of Archaeal and Bacterial Type Strains, Phase II (KMG-II): from individual species to whole genera.</title>
        <authorList>
            <person name="Goeker M."/>
        </authorList>
    </citation>
    <scope>NUCLEOTIDE SEQUENCE [LARGE SCALE GENOMIC DNA]</scope>
    <source>
        <strain evidence="3 4">DSM 26433</strain>
    </source>
</reference>
<sequence length="179" mass="18997">MTSLPEDNECQKIKDGTETLYQCDGVLYRSTYHDDTQVYEIVSQAEEEVEQAQSMLGLSLTSPMASGPAVRELQTLLVGYGYDVGSVDGVFGTATETAVLWLQYDYELEQTGEIDDPTARLLGILPPEEGAEVEASVEEGAEADAAGDETPEATAEDPAEGDAATEDSPSSEEGTASGD</sequence>
<feature type="region of interest" description="Disordered" evidence="1">
    <location>
        <begin position="128"/>
        <end position="179"/>
    </location>
</feature>
<dbReference type="InterPro" id="IPR036366">
    <property type="entry name" value="PGBDSf"/>
</dbReference>
<feature type="compositionally biased region" description="Acidic residues" evidence="1">
    <location>
        <begin position="129"/>
        <end position="165"/>
    </location>
</feature>
<name>A0A4R1NNI1_9RHOB</name>
<evidence type="ECO:0000259" key="2">
    <source>
        <dbReference type="Pfam" id="PF01471"/>
    </source>
</evidence>
<dbReference type="AlphaFoldDB" id="A0A4R1NNI1"/>
<dbReference type="SUPFAM" id="SSF47090">
    <property type="entry name" value="PGBD-like"/>
    <property type="match status" value="1"/>
</dbReference>
<dbReference type="Gene3D" id="1.10.101.10">
    <property type="entry name" value="PGBD-like superfamily/PGBD"/>
    <property type="match status" value="1"/>
</dbReference>
<evidence type="ECO:0000256" key="1">
    <source>
        <dbReference type="SAM" id="MobiDB-lite"/>
    </source>
</evidence>
<dbReference type="InterPro" id="IPR036365">
    <property type="entry name" value="PGBD-like_sf"/>
</dbReference>
<evidence type="ECO:0000313" key="4">
    <source>
        <dbReference type="Proteomes" id="UP000295673"/>
    </source>
</evidence>
<dbReference type="EMBL" id="SMGR01000001">
    <property type="protein sequence ID" value="TCL08103.1"/>
    <property type="molecule type" value="Genomic_DNA"/>
</dbReference>
<keyword evidence="4" id="KW-1185">Reference proteome</keyword>
<feature type="domain" description="Peptidoglycan binding-like" evidence="2">
    <location>
        <begin position="66"/>
        <end position="122"/>
    </location>
</feature>
<gene>
    <name evidence="3" type="ORF">BXY66_0136</name>
</gene>
<organism evidence="3 4">
    <name type="scientific">Shimia isoporae</name>
    <dbReference type="NCBI Taxonomy" id="647720"/>
    <lineage>
        <taxon>Bacteria</taxon>
        <taxon>Pseudomonadati</taxon>
        <taxon>Pseudomonadota</taxon>
        <taxon>Alphaproteobacteria</taxon>
        <taxon>Rhodobacterales</taxon>
        <taxon>Roseobacteraceae</taxon>
    </lineage>
</organism>
<dbReference type="Proteomes" id="UP000295673">
    <property type="component" value="Unassembled WGS sequence"/>
</dbReference>
<dbReference type="InterPro" id="IPR002477">
    <property type="entry name" value="Peptidoglycan-bd-like"/>
</dbReference>
<evidence type="ECO:0000313" key="3">
    <source>
        <dbReference type="EMBL" id="TCL08103.1"/>
    </source>
</evidence>
<dbReference type="Pfam" id="PF01471">
    <property type="entry name" value="PG_binding_1"/>
    <property type="match status" value="1"/>
</dbReference>
<accession>A0A4R1NNI1</accession>
<comment type="caution">
    <text evidence="3">The sequence shown here is derived from an EMBL/GenBank/DDBJ whole genome shotgun (WGS) entry which is preliminary data.</text>
</comment>